<accession>K6X4N2</accession>
<evidence type="ECO:0000313" key="8">
    <source>
        <dbReference type="Proteomes" id="UP000008363"/>
    </source>
</evidence>
<dbReference type="GO" id="GO:0003677">
    <property type="term" value="F:DNA binding"/>
    <property type="evidence" value="ECO:0007669"/>
    <property type="project" value="UniProtKB-UniRule"/>
</dbReference>
<comment type="caution">
    <text evidence="7">The sequence shown here is derived from an EMBL/GenBank/DDBJ whole genome shotgun (WGS) entry which is preliminary data.</text>
</comment>
<organism evidence="7 8">
    <name type="scientific">Gordonia rhizosphera NBRC 16068</name>
    <dbReference type="NCBI Taxonomy" id="1108045"/>
    <lineage>
        <taxon>Bacteria</taxon>
        <taxon>Bacillati</taxon>
        <taxon>Actinomycetota</taxon>
        <taxon>Actinomycetes</taxon>
        <taxon>Mycobacteriales</taxon>
        <taxon>Gordoniaceae</taxon>
        <taxon>Gordonia</taxon>
    </lineage>
</organism>
<dbReference type="InterPro" id="IPR002104">
    <property type="entry name" value="Integrase_catalytic"/>
</dbReference>
<feature type="domain" description="Tyr recombinase" evidence="5">
    <location>
        <begin position="178"/>
        <end position="358"/>
    </location>
</feature>
<keyword evidence="8" id="KW-1185">Reference proteome</keyword>
<dbReference type="Gene3D" id="1.10.443.10">
    <property type="entry name" value="Intergrase catalytic core"/>
    <property type="match status" value="1"/>
</dbReference>
<dbReference type="AlphaFoldDB" id="K6X4N2"/>
<evidence type="ECO:0000256" key="3">
    <source>
        <dbReference type="ARBA" id="ARBA00023172"/>
    </source>
</evidence>
<dbReference type="OrthoDB" id="3183879at2"/>
<dbReference type="STRING" id="1108045.GORHZ_244_00060"/>
<dbReference type="GO" id="GO:0015074">
    <property type="term" value="P:DNA integration"/>
    <property type="evidence" value="ECO:0007669"/>
    <property type="project" value="InterPro"/>
</dbReference>
<dbReference type="Proteomes" id="UP000008363">
    <property type="component" value="Unassembled WGS sequence"/>
</dbReference>
<dbReference type="PROSITE" id="PS51900">
    <property type="entry name" value="CB"/>
    <property type="match status" value="1"/>
</dbReference>
<evidence type="ECO:0000259" key="6">
    <source>
        <dbReference type="PROSITE" id="PS51900"/>
    </source>
</evidence>
<dbReference type="InterPro" id="IPR013762">
    <property type="entry name" value="Integrase-like_cat_sf"/>
</dbReference>
<dbReference type="InterPro" id="IPR011010">
    <property type="entry name" value="DNA_brk_join_enz"/>
</dbReference>
<dbReference type="Pfam" id="PF00589">
    <property type="entry name" value="Phage_integrase"/>
    <property type="match status" value="1"/>
</dbReference>
<evidence type="ECO:0000256" key="4">
    <source>
        <dbReference type="PROSITE-ProRule" id="PRU01248"/>
    </source>
</evidence>
<name>K6X4N2_9ACTN</name>
<dbReference type="EMBL" id="BAHC01000244">
    <property type="protein sequence ID" value="GAB93754.1"/>
    <property type="molecule type" value="Genomic_DNA"/>
</dbReference>
<evidence type="ECO:0000256" key="1">
    <source>
        <dbReference type="ARBA" id="ARBA00008857"/>
    </source>
</evidence>
<keyword evidence="3" id="KW-0233">DNA recombination</keyword>
<dbReference type="PROSITE" id="PS51898">
    <property type="entry name" value="TYR_RECOMBINASE"/>
    <property type="match status" value="1"/>
</dbReference>
<protein>
    <submittedName>
        <fullName evidence="7">Putative tyrosine recombinase</fullName>
    </submittedName>
</protein>
<sequence length="364" mass="39421">MDDHDIALKVLTANIIDAFGAEYGPGVAGHTLVSERLPTVRRFLRDAGYLAGRPGKRARRPAGKPADQVSEAASHELEEWARWQREVRGIGLGCITHRRAWVNRLVDSLCGAGEIDWKACDVNMLNAFITHRSVDLSPASRALIVDATRSLMRWALATGRVDHDLSGGILRARYTRATLPRGLSPAQVQELLGACDPAAVIGIRDRAVITMLWRLGVRCGETAGLGLDDIDWASGRLTVIGKQQRRLTLPIPVDVGQTLVAWLRVRPTGADDRALFVRLRTPIRALTAAGISGIVAHRADQAGLGVVHAHRLRHTAAMNVIAAGGTPIEARELLGHHTASSTRVYARTDLTSLRALTVPFGQVP</sequence>
<dbReference type="PANTHER" id="PTHR30349">
    <property type="entry name" value="PHAGE INTEGRASE-RELATED"/>
    <property type="match status" value="1"/>
</dbReference>
<dbReference type="InterPro" id="IPR050090">
    <property type="entry name" value="Tyrosine_recombinase_XerCD"/>
</dbReference>
<dbReference type="PANTHER" id="PTHR30349:SF41">
    <property type="entry name" value="INTEGRASE_RECOMBINASE PROTEIN MJ0367-RELATED"/>
    <property type="match status" value="1"/>
</dbReference>
<feature type="domain" description="Core-binding (CB)" evidence="6">
    <location>
        <begin position="71"/>
        <end position="156"/>
    </location>
</feature>
<evidence type="ECO:0000259" key="5">
    <source>
        <dbReference type="PROSITE" id="PS51898"/>
    </source>
</evidence>
<evidence type="ECO:0000256" key="2">
    <source>
        <dbReference type="ARBA" id="ARBA00023125"/>
    </source>
</evidence>
<proteinExistence type="inferred from homology"/>
<comment type="similarity">
    <text evidence="1">Belongs to the 'phage' integrase family.</text>
</comment>
<evidence type="ECO:0000313" key="7">
    <source>
        <dbReference type="EMBL" id="GAB93754.1"/>
    </source>
</evidence>
<reference evidence="7 8" key="1">
    <citation type="submission" date="2012-08" db="EMBL/GenBank/DDBJ databases">
        <title>Whole genome shotgun sequence of Gordonia rhizosphera NBRC 16068.</title>
        <authorList>
            <person name="Takarada H."/>
            <person name="Isaki S."/>
            <person name="Hosoyama A."/>
            <person name="Tsuchikane K."/>
            <person name="Katsumata H."/>
            <person name="Baba S."/>
            <person name="Ohji S."/>
            <person name="Yamazaki S."/>
            <person name="Fujita N."/>
        </authorList>
    </citation>
    <scope>NUCLEOTIDE SEQUENCE [LARGE SCALE GENOMIC DNA]</scope>
    <source>
        <strain evidence="7 8">NBRC 16068</strain>
    </source>
</reference>
<dbReference type="RefSeq" id="WP_006339321.1">
    <property type="nucleotide sequence ID" value="NZ_BAHC01000244.1"/>
</dbReference>
<dbReference type="SUPFAM" id="SSF56349">
    <property type="entry name" value="DNA breaking-rejoining enzymes"/>
    <property type="match status" value="1"/>
</dbReference>
<dbReference type="eggNOG" id="COG4974">
    <property type="taxonomic scope" value="Bacteria"/>
</dbReference>
<gene>
    <name evidence="7" type="ORF">GORHZ_244_00060</name>
</gene>
<keyword evidence="2 4" id="KW-0238">DNA-binding</keyword>
<dbReference type="InterPro" id="IPR044068">
    <property type="entry name" value="CB"/>
</dbReference>
<dbReference type="GO" id="GO:0006310">
    <property type="term" value="P:DNA recombination"/>
    <property type="evidence" value="ECO:0007669"/>
    <property type="project" value="UniProtKB-KW"/>
</dbReference>